<evidence type="ECO:0000256" key="3">
    <source>
        <dbReference type="ARBA" id="ARBA00022530"/>
    </source>
</evidence>
<evidence type="ECO:0000256" key="11">
    <source>
        <dbReference type="PROSITE-ProRule" id="PRU00779"/>
    </source>
</evidence>
<dbReference type="PROSITE" id="PS51034">
    <property type="entry name" value="ZP_2"/>
    <property type="match status" value="1"/>
</dbReference>
<dbReference type="SMART" id="SM00018">
    <property type="entry name" value="PD"/>
    <property type="match status" value="1"/>
</dbReference>
<accession>A0A7J6DGJ6</accession>
<dbReference type="InterPro" id="IPR044913">
    <property type="entry name" value="P_trefoil_dom_sf"/>
</dbReference>
<dbReference type="Gene3D" id="4.10.110.10">
    <property type="entry name" value="Spasmolytic Protein, domain 1"/>
    <property type="match status" value="1"/>
</dbReference>
<dbReference type="Gene3D" id="2.60.40.4100">
    <property type="entry name" value="Zona pellucida, ZP-C domain"/>
    <property type="match status" value="1"/>
</dbReference>
<keyword evidence="6" id="KW-1133">Transmembrane helix</keyword>
<dbReference type="Pfam" id="PF00088">
    <property type="entry name" value="Trefoil"/>
    <property type="match status" value="1"/>
</dbReference>
<reference evidence="15 16" key="1">
    <citation type="submission" date="2020-04" db="EMBL/GenBank/DDBJ databases">
        <title>Chromosome-level genome assembly of a cyprinid fish Onychostoma macrolepis by integration of Nanopore Sequencing, Bionano and Hi-C technology.</title>
        <authorList>
            <person name="Wang D."/>
        </authorList>
    </citation>
    <scope>NUCLEOTIDE SEQUENCE [LARGE SCALE GENOMIC DNA]</scope>
    <source>
        <strain evidence="15">SWU-2019</strain>
        <tissue evidence="15">Muscle</tissue>
    </source>
</reference>
<organism evidence="15 16">
    <name type="scientific">Onychostoma macrolepis</name>
    <dbReference type="NCBI Taxonomy" id="369639"/>
    <lineage>
        <taxon>Eukaryota</taxon>
        <taxon>Metazoa</taxon>
        <taxon>Chordata</taxon>
        <taxon>Craniata</taxon>
        <taxon>Vertebrata</taxon>
        <taxon>Euteleostomi</taxon>
        <taxon>Actinopterygii</taxon>
        <taxon>Neopterygii</taxon>
        <taxon>Teleostei</taxon>
        <taxon>Ostariophysi</taxon>
        <taxon>Cypriniformes</taxon>
        <taxon>Cyprinidae</taxon>
        <taxon>Acrossocheilinae</taxon>
        <taxon>Onychostoma</taxon>
    </lineage>
</organism>
<feature type="signal peptide" evidence="12">
    <location>
        <begin position="1"/>
        <end position="18"/>
    </location>
</feature>
<keyword evidence="16" id="KW-1185">Reference proteome</keyword>
<keyword evidence="7" id="KW-0472">Membrane</keyword>
<dbReference type="GO" id="GO:0032190">
    <property type="term" value="F:acrosin binding"/>
    <property type="evidence" value="ECO:0007669"/>
    <property type="project" value="TreeGrafter"/>
</dbReference>
<comment type="caution">
    <text evidence="15">The sequence shown here is derived from an EMBL/GenBank/DDBJ whole genome shotgun (WGS) entry which is preliminary data.</text>
</comment>
<feature type="domain" description="ZP" evidence="13">
    <location>
        <begin position="858"/>
        <end position="1122"/>
    </location>
</feature>
<dbReference type="GO" id="GO:0035805">
    <property type="term" value="C:egg coat"/>
    <property type="evidence" value="ECO:0007669"/>
    <property type="project" value="UniProtKB-SubCell"/>
</dbReference>
<evidence type="ECO:0000259" key="13">
    <source>
        <dbReference type="PROSITE" id="PS51034"/>
    </source>
</evidence>
<dbReference type="Pfam" id="PF00100">
    <property type="entry name" value="Zona_pellucida"/>
    <property type="match status" value="1"/>
</dbReference>
<keyword evidence="5" id="KW-0812">Transmembrane</keyword>
<feature type="disulfide bond" evidence="11">
    <location>
        <begin position="818"/>
        <end position="844"/>
    </location>
</feature>
<dbReference type="PANTHER" id="PTHR23343:SF117">
    <property type="entry name" value="ZONA PELLUCIDA SPERM-BINDING PROTEIN 4-LIKE ISOFORM X1"/>
    <property type="match status" value="1"/>
</dbReference>
<keyword evidence="3" id="KW-0964">Secreted</keyword>
<evidence type="ECO:0000256" key="7">
    <source>
        <dbReference type="ARBA" id="ARBA00023136"/>
    </source>
</evidence>
<dbReference type="Proteomes" id="UP000579812">
    <property type="component" value="Unassembled WGS sequence"/>
</dbReference>
<evidence type="ECO:0000256" key="6">
    <source>
        <dbReference type="ARBA" id="ARBA00022989"/>
    </source>
</evidence>
<feature type="disulfide bond" evidence="11">
    <location>
        <begin position="828"/>
        <end position="843"/>
    </location>
</feature>
<evidence type="ECO:0000259" key="14">
    <source>
        <dbReference type="PROSITE" id="PS51448"/>
    </source>
</evidence>
<dbReference type="EMBL" id="JAAMOB010000001">
    <property type="protein sequence ID" value="KAF4118466.1"/>
    <property type="molecule type" value="Genomic_DNA"/>
</dbReference>
<dbReference type="OrthoDB" id="9907024at2759"/>
<dbReference type="PROSITE" id="PS51448">
    <property type="entry name" value="P_TREFOIL_2"/>
    <property type="match status" value="1"/>
</dbReference>
<evidence type="ECO:0000313" key="16">
    <source>
        <dbReference type="Proteomes" id="UP000579812"/>
    </source>
</evidence>
<name>A0A7J6DGJ6_9TELE</name>
<dbReference type="SMART" id="SM00241">
    <property type="entry name" value="ZP"/>
    <property type="match status" value="1"/>
</dbReference>
<dbReference type="GO" id="GO:0007339">
    <property type="term" value="P:binding of sperm to zona pellucida"/>
    <property type="evidence" value="ECO:0007669"/>
    <property type="project" value="TreeGrafter"/>
</dbReference>
<dbReference type="InterPro" id="IPR001507">
    <property type="entry name" value="ZP_dom"/>
</dbReference>
<dbReference type="GO" id="GO:0005886">
    <property type="term" value="C:plasma membrane"/>
    <property type="evidence" value="ECO:0007669"/>
    <property type="project" value="UniProtKB-SubCell"/>
</dbReference>
<evidence type="ECO:0000256" key="12">
    <source>
        <dbReference type="SAM" id="SignalP"/>
    </source>
</evidence>
<keyword evidence="3" id="KW-0272">Extracellular matrix</keyword>
<keyword evidence="2" id="KW-1003">Cell membrane</keyword>
<protein>
    <recommendedName>
        <fullName evidence="17">Zona pellucida sperm-binding protein 4-like</fullName>
    </recommendedName>
</protein>
<evidence type="ECO:0000256" key="5">
    <source>
        <dbReference type="ARBA" id="ARBA00022692"/>
    </source>
</evidence>
<evidence type="ECO:0000313" key="15">
    <source>
        <dbReference type="EMBL" id="KAF4118466.1"/>
    </source>
</evidence>
<dbReference type="AlphaFoldDB" id="A0A7J6DGJ6"/>
<dbReference type="Gene3D" id="2.60.40.3210">
    <property type="entry name" value="Zona pellucida, ZP-N domain"/>
    <property type="match status" value="1"/>
</dbReference>
<dbReference type="InterPro" id="IPR051148">
    <property type="entry name" value="Zona_Pellucida_Domain_gp"/>
</dbReference>
<keyword evidence="12" id="KW-0732">Signal</keyword>
<comment type="subcellular location">
    <subcellularLocation>
        <location evidence="1">Cell membrane</location>
        <topology evidence="1">Single-pass type I membrane protein</topology>
    </subcellularLocation>
    <subcellularLocation>
        <location evidence="10">Zona pellucida</location>
    </subcellularLocation>
</comment>
<evidence type="ECO:0000256" key="8">
    <source>
        <dbReference type="ARBA" id="ARBA00023157"/>
    </source>
</evidence>
<dbReference type="InterPro" id="IPR042235">
    <property type="entry name" value="ZP-C_dom"/>
</dbReference>
<dbReference type="InterPro" id="IPR055355">
    <property type="entry name" value="ZP-C"/>
</dbReference>
<feature type="domain" description="P-type" evidence="14">
    <location>
        <begin position="816"/>
        <end position="856"/>
    </location>
</feature>
<evidence type="ECO:0000256" key="9">
    <source>
        <dbReference type="ARBA" id="ARBA00023279"/>
    </source>
</evidence>
<feature type="chain" id="PRO_5029629185" description="Zona pellucida sperm-binding protein 4-like" evidence="12">
    <location>
        <begin position="19"/>
        <end position="1128"/>
    </location>
</feature>
<dbReference type="GO" id="GO:0035804">
    <property type="term" value="F:structural constituent of egg coat"/>
    <property type="evidence" value="ECO:0007669"/>
    <property type="project" value="TreeGrafter"/>
</dbReference>
<dbReference type="InterPro" id="IPR000519">
    <property type="entry name" value="P_trefoil_dom"/>
</dbReference>
<sequence length="1128" mass="125516">MSWELNTFISVFILSAIALHLNCRTFSATLEREGIGYSGESSFSKVLDSFKKPGFSRQLQSGALEFKETNSNVKRFRRASSKLHVSADFPNRNKNETLPLPSNKYMNEFRSNKDSASIGSTTENTALTSFHRRAFEIEDGFQGDTSAFGGPAISGKMYSPQSGSSSPSTSMWLALPMVHCSEEAMTLTAAGKEYTHIFVERGDGAPLPLFQVPAYCGYSVRVTWEDLVLMAPYDGCYITQENGNYGLSLLWWGSPIKISCPVTPVISQPTPSVLCSQFGMVIAIEGAREAAEKHRVKVNRKILPLLSETCAYRIHSPSEVVLLHTVFSSRCVTVKDEENFLVVILDGKQFTLSCPFPHRQSQFLPSLHSNPFHQLLRPSQEQVPFIPHVPAFPAVPEVTRKPATPKPETSKPAVIPHLPYEQPGVPQFHPNKYPYTSHHGTDPIHQIPSIYQHQKPPAHIYPMYPLHHLAPPVDTPKPSVQQHLSLSVDQIQQTHEETVPQYPMMPPPQYSPYPISCPPYPESFCSQYPMLYYHPPLAMTTASQSMPWTFPQPTYNPLIPPFMQATLLPVFPPTPPAQPPKKSPSLNCMRDKIMATLPLARADSIKVKDVKTNTWISIPSVPAACNYTLHSRGGSVVLSSPLPSCHTQKMSSTVISLYVRFWDLSQLRYRTLQLQCHYIGDIDTQSTVPPVIIKPLHQITPHLTTKPIPARPPPEFQVLCSSQHMSVKLPPGPTSGLFVQAPSNGIKTEAVPILEAPSHCGYSIKRGKDGTMNILLPYSSCHMTQKDGLYRIILKYQIPKGRTVESLLECQALFSQECNVAPDQQLVCGSGVLSSSECQDRGCCYSTDTRSCYYPMDECTMDRHFVFSVHSSATDPPLSPTSLVTAGDNSCTPQKVTADMALFKIPLDECGVHRFEVGKTVVYMVEILNRVQPLSLNYGTITRESPVRLLVECRYLPGSVVSVGYLVKSPSLGPSIKAQGVFGVQLRIAKDEHYNDYYPQYHQPLHMLLGKPLYLEVRLLNPPDPTAMLLVHYCVAYPRSAKSAWILIYDGCPNFLDQTPTHKPPATPAEALINHVRRFTITTFQFLSEEANLQTDEEIYFMCSTEVCLPSDGPCVEGCFADPINVKS</sequence>
<dbReference type="SUPFAM" id="SSF57492">
    <property type="entry name" value="Trefoil"/>
    <property type="match status" value="1"/>
</dbReference>
<dbReference type="GO" id="GO:0060468">
    <property type="term" value="P:prevention of polyspermy"/>
    <property type="evidence" value="ECO:0007669"/>
    <property type="project" value="TreeGrafter"/>
</dbReference>
<keyword evidence="9" id="KW-0278">Fertilization</keyword>
<gene>
    <name evidence="15" type="ORF">G5714_000517</name>
</gene>
<keyword evidence="4" id="KW-0165">Cleavage on pair of basic residues</keyword>
<proteinExistence type="predicted"/>
<evidence type="ECO:0000256" key="4">
    <source>
        <dbReference type="ARBA" id="ARBA00022685"/>
    </source>
</evidence>
<dbReference type="CDD" id="cd00111">
    <property type="entry name" value="Trefoil"/>
    <property type="match status" value="1"/>
</dbReference>
<evidence type="ECO:0008006" key="17">
    <source>
        <dbReference type="Google" id="ProtNLM"/>
    </source>
</evidence>
<evidence type="ECO:0000256" key="1">
    <source>
        <dbReference type="ARBA" id="ARBA00004251"/>
    </source>
</evidence>
<evidence type="ECO:0000256" key="2">
    <source>
        <dbReference type="ARBA" id="ARBA00022475"/>
    </source>
</evidence>
<dbReference type="PANTHER" id="PTHR23343">
    <property type="entry name" value="ZONA PELLUCIDA SPERM-BINDING PROTEIN"/>
    <property type="match status" value="1"/>
</dbReference>
<keyword evidence="8 11" id="KW-1015">Disulfide bond</keyword>
<comment type="caution">
    <text evidence="11">Lacks conserved residue(s) required for the propagation of feature annotation.</text>
</comment>
<evidence type="ECO:0000256" key="10">
    <source>
        <dbReference type="ARBA" id="ARBA00024183"/>
    </source>
</evidence>